<evidence type="ECO:0000313" key="3">
    <source>
        <dbReference type="Proteomes" id="UP000530928"/>
    </source>
</evidence>
<comment type="caution">
    <text evidence="2">The sequence shown here is derived from an EMBL/GenBank/DDBJ whole genome shotgun (WGS) entry which is preliminary data.</text>
</comment>
<evidence type="ECO:0000313" key="2">
    <source>
        <dbReference type="EMBL" id="MBA2895755.1"/>
    </source>
</evidence>
<feature type="domain" description="Glyoxalase/fosfomycin resistance/dioxygenase" evidence="1">
    <location>
        <begin position="8"/>
        <end position="130"/>
    </location>
</feature>
<dbReference type="SUPFAM" id="SSF54593">
    <property type="entry name" value="Glyoxalase/Bleomycin resistance protein/Dihydroxybiphenyl dioxygenase"/>
    <property type="match status" value="1"/>
</dbReference>
<dbReference type="CDD" id="cd06588">
    <property type="entry name" value="PhnB_like"/>
    <property type="match status" value="1"/>
</dbReference>
<accession>A0A7W0CR61</accession>
<organism evidence="2 3">
    <name type="scientific">Nonomuraea soli</name>
    <dbReference type="NCBI Taxonomy" id="1032476"/>
    <lineage>
        <taxon>Bacteria</taxon>
        <taxon>Bacillati</taxon>
        <taxon>Actinomycetota</taxon>
        <taxon>Actinomycetes</taxon>
        <taxon>Streptosporangiales</taxon>
        <taxon>Streptosporangiaceae</taxon>
        <taxon>Nonomuraea</taxon>
    </lineage>
</organism>
<dbReference type="InterPro" id="IPR004360">
    <property type="entry name" value="Glyas_Fos-R_dOase_dom"/>
</dbReference>
<sequence length="135" mass="15027">MTSRLNPYITFTNGDARQAMEFYRDVFGGELTMNTFGQTGMPDGPESDKIMHGQLETPSGYTIMGADLPQGMEHTPGHSIVICLSGDDDVLREYFAKLKEGGHVETELEKQMWGDEYGSCTDRFGVQWMVNISSS</sequence>
<dbReference type="PANTHER" id="PTHR33990:SF1">
    <property type="entry name" value="PROTEIN YJDN"/>
    <property type="match status" value="1"/>
</dbReference>
<name>A0A7W0CR61_9ACTN</name>
<dbReference type="RefSeq" id="WP_181614458.1">
    <property type="nucleotide sequence ID" value="NZ_BAABAM010000011.1"/>
</dbReference>
<dbReference type="Pfam" id="PF00903">
    <property type="entry name" value="Glyoxalase"/>
    <property type="match status" value="1"/>
</dbReference>
<dbReference type="Proteomes" id="UP000530928">
    <property type="component" value="Unassembled WGS sequence"/>
</dbReference>
<proteinExistence type="predicted"/>
<dbReference type="PANTHER" id="PTHR33990">
    <property type="entry name" value="PROTEIN YJDN-RELATED"/>
    <property type="match status" value="1"/>
</dbReference>
<keyword evidence="3" id="KW-1185">Reference proteome</keyword>
<reference evidence="2 3" key="1">
    <citation type="submission" date="2020-07" db="EMBL/GenBank/DDBJ databases">
        <title>Genomic Encyclopedia of Type Strains, Phase IV (KMG-IV): sequencing the most valuable type-strain genomes for metagenomic binning, comparative biology and taxonomic classification.</title>
        <authorList>
            <person name="Goeker M."/>
        </authorList>
    </citation>
    <scope>NUCLEOTIDE SEQUENCE [LARGE SCALE GENOMIC DNA]</scope>
    <source>
        <strain evidence="2 3">DSM 45533</strain>
    </source>
</reference>
<evidence type="ECO:0000259" key="1">
    <source>
        <dbReference type="Pfam" id="PF00903"/>
    </source>
</evidence>
<dbReference type="InterPro" id="IPR029068">
    <property type="entry name" value="Glyas_Bleomycin-R_OHBP_Dase"/>
</dbReference>
<dbReference type="InterPro" id="IPR028973">
    <property type="entry name" value="PhnB-like"/>
</dbReference>
<dbReference type="AlphaFoldDB" id="A0A7W0CR61"/>
<dbReference type="EMBL" id="JACDUR010000007">
    <property type="protein sequence ID" value="MBA2895755.1"/>
    <property type="molecule type" value="Genomic_DNA"/>
</dbReference>
<protein>
    <submittedName>
        <fullName evidence="2">PhnB protein</fullName>
    </submittedName>
</protein>
<dbReference type="Gene3D" id="3.10.180.10">
    <property type="entry name" value="2,3-Dihydroxybiphenyl 1,2-Dioxygenase, domain 1"/>
    <property type="match status" value="1"/>
</dbReference>
<gene>
    <name evidence="2" type="ORF">HNR30_007141</name>
</gene>